<dbReference type="SMART" id="SM00901">
    <property type="entry name" value="FRG"/>
    <property type="match status" value="1"/>
</dbReference>
<dbReference type="Proteomes" id="UP001253848">
    <property type="component" value="Unassembled WGS sequence"/>
</dbReference>
<feature type="domain" description="FRG" evidence="1">
    <location>
        <begin position="21"/>
        <end position="115"/>
    </location>
</feature>
<gene>
    <name evidence="2" type="ORF">RM541_12335</name>
</gene>
<dbReference type="EMBL" id="JAVRHN010000008">
    <property type="protein sequence ID" value="MDT0687152.1"/>
    <property type="molecule type" value="Genomic_DNA"/>
</dbReference>
<protein>
    <submittedName>
        <fullName evidence="2">FRG domain-containing protein</fullName>
    </submittedName>
</protein>
<dbReference type="RefSeq" id="WP_311500445.1">
    <property type="nucleotide sequence ID" value="NZ_JAVRHN010000008.1"/>
</dbReference>
<proteinExistence type="predicted"/>
<dbReference type="Pfam" id="PF08867">
    <property type="entry name" value="FRG"/>
    <property type="match status" value="1"/>
</dbReference>
<evidence type="ECO:0000313" key="3">
    <source>
        <dbReference type="Proteomes" id="UP001253848"/>
    </source>
</evidence>
<evidence type="ECO:0000313" key="2">
    <source>
        <dbReference type="EMBL" id="MDT0687152.1"/>
    </source>
</evidence>
<name>A0ABU3DTW2_9FLAO</name>
<accession>A0ABU3DTW2</accession>
<organism evidence="2 3">
    <name type="scientific">Autumnicola psychrophila</name>
    <dbReference type="NCBI Taxonomy" id="3075592"/>
    <lineage>
        <taxon>Bacteria</taxon>
        <taxon>Pseudomonadati</taxon>
        <taxon>Bacteroidota</taxon>
        <taxon>Flavobacteriia</taxon>
        <taxon>Flavobacteriales</taxon>
        <taxon>Flavobacteriaceae</taxon>
        <taxon>Autumnicola</taxon>
    </lineage>
</organism>
<sequence length="234" mass="27499">MKETKLESLDHLHQILEKFRKSSFYKFRGQSDKDWSLTPKAGRQGFNQVSDQDIFYHWKRRAISYLNNTNYNEWELLSIAQHTGLPTRLLDWTHTPLVAFFFAASENPEKDGAVFIYLTNYFVKHKEKEPFDLSTKISMYQPTTSSTRLANQYGYFTVHKDPEEPMTEKNSKGTLEKIIIPAGLKSDLIHLLNQYGVNYLSLFPDLEGLSKHLSWFSENYKFWSTNFNEEEIES</sequence>
<comment type="caution">
    <text evidence="2">The sequence shown here is derived from an EMBL/GenBank/DDBJ whole genome shotgun (WGS) entry which is preliminary data.</text>
</comment>
<reference evidence="2 3" key="1">
    <citation type="submission" date="2023-09" db="EMBL/GenBank/DDBJ databases">
        <authorList>
            <person name="Rey-Velasco X."/>
        </authorList>
    </citation>
    <scope>NUCLEOTIDE SEQUENCE [LARGE SCALE GENOMIC DNA]</scope>
    <source>
        <strain evidence="2 3">F225</strain>
    </source>
</reference>
<dbReference type="InterPro" id="IPR014966">
    <property type="entry name" value="FRG-dom"/>
</dbReference>
<keyword evidence="3" id="KW-1185">Reference proteome</keyword>
<evidence type="ECO:0000259" key="1">
    <source>
        <dbReference type="SMART" id="SM00901"/>
    </source>
</evidence>